<protein>
    <submittedName>
        <fullName evidence="1">Uncharacterized protein</fullName>
    </submittedName>
</protein>
<name>A0A5C6A0L9_9BACT</name>
<comment type="caution">
    <text evidence="1">The sequence shown here is derived from an EMBL/GenBank/DDBJ whole genome shotgun (WGS) entry which is preliminary data.</text>
</comment>
<organism evidence="1 2">
    <name type="scientific">Neorhodopirellula pilleata</name>
    <dbReference type="NCBI Taxonomy" id="2714738"/>
    <lineage>
        <taxon>Bacteria</taxon>
        <taxon>Pseudomonadati</taxon>
        <taxon>Planctomycetota</taxon>
        <taxon>Planctomycetia</taxon>
        <taxon>Pirellulales</taxon>
        <taxon>Pirellulaceae</taxon>
        <taxon>Neorhodopirellula</taxon>
    </lineage>
</organism>
<keyword evidence="2" id="KW-1185">Reference proteome</keyword>
<dbReference type="EMBL" id="SJPM01000010">
    <property type="protein sequence ID" value="TWT92945.1"/>
    <property type="molecule type" value="Genomic_DNA"/>
</dbReference>
<dbReference type="RefSeq" id="WP_197168104.1">
    <property type="nucleotide sequence ID" value="NZ_SJPM01000010.1"/>
</dbReference>
<dbReference type="AlphaFoldDB" id="A0A5C6A0L9"/>
<evidence type="ECO:0000313" key="2">
    <source>
        <dbReference type="Proteomes" id="UP000316213"/>
    </source>
</evidence>
<evidence type="ECO:0000313" key="1">
    <source>
        <dbReference type="EMBL" id="TWT92945.1"/>
    </source>
</evidence>
<accession>A0A5C6A0L9</accession>
<dbReference type="Proteomes" id="UP000316213">
    <property type="component" value="Unassembled WGS sequence"/>
</dbReference>
<reference evidence="1 2" key="1">
    <citation type="submission" date="2019-02" db="EMBL/GenBank/DDBJ databases">
        <title>Deep-cultivation of Planctomycetes and their phenomic and genomic characterization uncovers novel biology.</title>
        <authorList>
            <person name="Wiegand S."/>
            <person name="Jogler M."/>
            <person name="Boedeker C."/>
            <person name="Pinto D."/>
            <person name="Vollmers J."/>
            <person name="Rivas-Marin E."/>
            <person name="Kohn T."/>
            <person name="Peeters S.H."/>
            <person name="Heuer A."/>
            <person name="Rast P."/>
            <person name="Oberbeckmann S."/>
            <person name="Bunk B."/>
            <person name="Jeske O."/>
            <person name="Meyerdierks A."/>
            <person name="Storesund J.E."/>
            <person name="Kallscheuer N."/>
            <person name="Luecker S."/>
            <person name="Lage O.M."/>
            <person name="Pohl T."/>
            <person name="Merkel B.J."/>
            <person name="Hornburger P."/>
            <person name="Mueller R.-W."/>
            <person name="Bruemmer F."/>
            <person name="Labrenz M."/>
            <person name="Spormann A.M."/>
            <person name="Op Den Camp H."/>
            <person name="Overmann J."/>
            <person name="Amann R."/>
            <person name="Jetten M.S.M."/>
            <person name="Mascher T."/>
            <person name="Medema M.H."/>
            <person name="Devos D.P."/>
            <person name="Kaster A.-K."/>
            <person name="Ovreas L."/>
            <person name="Rohde M."/>
            <person name="Galperin M.Y."/>
            <person name="Jogler C."/>
        </authorList>
    </citation>
    <scope>NUCLEOTIDE SEQUENCE [LARGE SCALE GENOMIC DNA]</scope>
    <source>
        <strain evidence="1 2">Pla100</strain>
    </source>
</reference>
<gene>
    <name evidence="1" type="ORF">Pla100_42610</name>
</gene>
<proteinExistence type="predicted"/>
<sequence>MSYTIGLLLESPPADDAVAFEQFNALADASPLDAKPHPTFVAVHAELTAIFPCICDLPDDLVDDGVWSDGPLINNFGEREAVIGFMFSAVERVLPVVTEIAHKHGITVFDWQSGTVHRPPS</sequence>